<proteinExistence type="predicted"/>
<name>A0ABV4E6D5_9GAMM</name>
<dbReference type="NCBIfam" id="TIGR03696">
    <property type="entry name" value="Rhs_assc_core"/>
    <property type="match status" value="1"/>
</dbReference>
<dbReference type="RefSeq" id="WP_253455460.1">
    <property type="nucleotide sequence ID" value="NZ_JBGFFX010000003.1"/>
</dbReference>
<dbReference type="PRINTS" id="PR00394">
    <property type="entry name" value="RHSPROTEIN"/>
</dbReference>
<evidence type="ECO:0000313" key="1">
    <source>
        <dbReference type="EMBL" id="MEY8770401.1"/>
    </source>
</evidence>
<protein>
    <submittedName>
        <fullName evidence="1">RHS repeat-associated core domain-containing protein</fullName>
    </submittedName>
</protein>
<dbReference type="EMBL" id="JBGFFX010000003">
    <property type="protein sequence ID" value="MEY8770401.1"/>
    <property type="molecule type" value="Genomic_DNA"/>
</dbReference>
<reference evidence="1 2" key="1">
    <citation type="submission" date="2024-07" db="EMBL/GenBank/DDBJ databases">
        <authorList>
            <person name="Hebao G."/>
        </authorList>
    </citation>
    <scope>NUCLEOTIDE SEQUENCE [LARGE SCALE GENOMIC DNA]</scope>
    <source>
        <strain evidence="1 2">ACCC 02193</strain>
    </source>
</reference>
<evidence type="ECO:0000313" key="2">
    <source>
        <dbReference type="Proteomes" id="UP001565243"/>
    </source>
</evidence>
<dbReference type="Gene3D" id="2.180.10.10">
    <property type="entry name" value="RHS repeat-associated core"/>
    <property type="match status" value="1"/>
</dbReference>
<accession>A0ABV4E6D5</accession>
<comment type="caution">
    <text evidence="1">The sequence shown here is derived from an EMBL/GenBank/DDBJ whole genome shotgun (WGS) entry which is preliminary data.</text>
</comment>
<organism evidence="1 2">
    <name type="scientific">Erwinia aeris</name>
    <dbReference type="NCBI Taxonomy" id="3239803"/>
    <lineage>
        <taxon>Bacteria</taxon>
        <taxon>Pseudomonadati</taxon>
        <taxon>Pseudomonadota</taxon>
        <taxon>Gammaproteobacteria</taxon>
        <taxon>Enterobacterales</taxon>
        <taxon>Erwiniaceae</taxon>
        <taxon>Erwinia</taxon>
    </lineage>
</organism>
<gene>
    <name evidence="1" type="ORF">AB6T85_08190</name>
</gene>
<sequence length="128" mass="14660">MTGFQAVQQNLRFQGQYLDRESGLYYSLFRYYDPVSGRFTQPDPIGLAGGINTYAYVTDPITFVDPFRWKGCSVREGDGITHDIQLVLMHKHYKQTFVHIKDVIISVQKNIFTIQRTMAAANNYGLAN</sequence>
<dbReference type="InterPro" id="IPR050708">
    <property type="entry name" value="T6SS_VgrG/RHS"/>
</dbReference>
<keyword evidence="2" id="KW-1185">Reference proteome</keyword>
<dbReference type="InterPro" id="IPR022385">
    <property type="entry name" value="Rhs_assc_core"/>
</dbReference>
<dbReference type="PANTHER" id="PTHR32305:SF15">
    <property type="entry name" value="PROTEIN RHSA-RELATED"/>
    <property type="match status" value="1"/>
</dbReference>
<dbReference type="Proteomes" id="UP001565243">
    <property type="component" value="Unassembled WGS sequence"/>
</dbReference>
<dbReference type="PANTHER" id="PTHR32305">
    <property type="match status" value="1"/>
</dbReference>